<dbReference type="EMBL" id="JAYMYQ010000005">
    <property type="protein sequence ID" value="KAK7328186.1"/>
    <property type="molecule type" value="Genomic_DNA"/>
</dbReference>
<keyword evidence="2" id="KW-1185">Reference proteome</keyword>
<organism evidence="1 2">
    <name type="scientific">Canavalia gladiata</name>
    <name type="common">Sword bean</name>
    <name type="synonym">Dolichos gladiatus</name>
    <dbReference type="NCBI Taxonomy" id="3824"/>
    <lineage>
        <taxon>Eukaryota</taxon>
        <taxon>Viridiplantae</taxon>
        <taxon>Streptophyta</taxon>
        <taxon>Embryophyta</taxon>
        <taxon>Tracheophyta</taxon>
        <taxon>Spermatophyta</taxon>
        <taxon>Magnoliopsida</taxon>
        <taxon>eudicotyledons</taxon>
        <taxon>Gunneridae</taxon>
        <taxon>Pentapetalae</taxon>
        <taxon>rosids</taxon>
        <taxon>fabids</taxon>
        <taxon>Fabales</taxon>
        <taxon>Fabaceae</taxon>
        <taxon>Papilionoideae</taxon>
        <taxon>50 kb inversion clade</taxon>
        <taxon>NPAAA clade</taxon>
        <taxon>indigoferoid/millettioid clade</taxon>
        <taxon>Phaseoleae</taxon>
        <taxon>Canavalia</taxon>
    </lineage>
</organism>
<sequence length="201" mass="23051">MNTFVSTYLALYDLGQSHQQNDLLHSVLVLLDLLYQAESQLRICNDNLVPISTYELVDDELMIRDAKAKELHNWNLGGFITDRMFLNDTAPIKSPRTSTNTSNLAPKGIKTPKSLCNVHFQAKLQDCYRDLYHLRFKTSPRLDFIRYFAWLDATVDTDLISIDDYRDLTLSSLPLFIAAIVPSVSPMDVDLVPNYILDYRT</sequence>
<accession>A0AAN9L3A5</accession>
<comment type="caution">
    <text evidence="1">The sequence shown here is derived from an EMBL/GenBank/DDBJ whole genome shotgun (WGS) entry which is preliminary data.</text>
</comment>
<protein>
    <submittedName>
        <fullName evidence="1">Uncharacterized protein</fullName>
    </submittedName>
</protein>
<dbReference type="Proteomes" id="UP001367508">
    <property type="component" value="Unassembled WGS sequence"/>
</dbReference>
<evidence type="ECO:0000313" key="2">
    <source>
        <dbReference type="Proteomes" id="UP001367508"/>
    </source>
</evidence>
<evidence type="ECO:0000313" key="1">
    <source>
        <dbReference type="EMBL" id="KAK7328186.1"/>
    </source>
</evidence>
<reference evidence="1 2" key="1">
    <citation type="submission" date="2024-01" db="EMBL/GenBank/DDBJ databases">
        <title>The genomes of 5 underutilized Papilionoideae crops provide insights into root nodulation and disease resistanc.</title>
        <authorList>
            <person name="Jiang F."/>
        </authorList>
    </citation>
    <scope>NUCLEOTIDE SEQUENCE [LARGE SCALE GENOMIC DNA]</scope>
    <source>
        <strain evidence="1">LVBAO_FW01</strain>
        <tissue evidence="1">Leaves</tissue>
    </source>
</reference>
<gene>
    <name evidence="1" type="ORF">VNO77_22285</name>
</gene>
<proteinExistence type="predicted"/>
<dbReference type="AlphaFoldDB" id="A0AAN9L3A5"/>
<name>A0AAN9L3A5_CANGL</name>